<reference evidence="2" key="1">
    <citation type="submission" date="2016-10" db="EMBL/GenBank/DDBJ databases">
        <authorList>
            <person name="Varghese N."/>
            <person name="Submissions S."/>
        </authorList>
    </citation>
    <scope>NUCLEOTIDE SEQUENCE [LARGE SCALE GENOMIC DNA]</scope>
    <source>
        <strain evidence="2">CGMCC 1.10370</strain>
    </source>
</reference>
<protein>
    <submittedName>
        <fullName evidence="1">Uncharacterized protein</fullName>
    </submittedName>
</protein>
<keyword evidence="2" id="KW-1185">Reference proteome</keyword>
<dbReference type="Proteomes" id="UP000199672">
    <property type="component" value="Unassembled WGS sequence"/>
</dbReference>
<accession>A0A1I1PMV3</accession>
<proteinExistence type="predicted"/>
<name>A0A1I1PMV3_9FLAO</name>
<gene>
    <name evidence="1" type="ORF">SAMN05216297_104256</name>
</gene>
<dbReference type="EMBL" id="FOMH01000004">
    <property type="protein sequence ID" value="SFD11007.1"/>
    <property type="molecule type" value="Genomic_DNA"/>
</dbReference>
<dbReference type="RefSeq" id="WP_091492691.1">
    <property type="nucleotide sequence ID" value="NZ_FOMH01000004.1"/>
</dbReference>
<evidence type="ECO:0000313" key="1">
    <source>
        <dbReference type="EMBL" id="SFD11007.1"/>
    </source>
</evidence>
<organism evidence="1 2">
    <name type="scientific">Flavobacterium phragmitis</name>
    <dbReference type="NCBI Taxonomy" id="739143"/>
    <lineage>
        <taxon>Bacteria</taxon>
        <taxon>Pseudomonadati</taxon>
        <taxon>Bacteroidota</taxon>
        <taxon>Flavobacteriia</taxon>
        <taxon>Flavobacteriales</taxon>
        <taxon>Flavobacteriaceae</taxon>
        <taxon>Flavobacterium</taxon>
    </lineage>
</organism>
<evidence type="ECO:0000313" key="2">
    <source>
        <dbReference type="Proteomes" id="UP000199672"/>
    </source>
</evidence>
<sequence length="201" mass="23675">MKKLKYNIISQKFIAADKDIPFIRTNSKSSKEYNVFIEVFDTDYIKSFFKTFDVSNLYAILILDLEHIFTDANLSFVSKFKIYDKNIAIVKVESDFFATLNYNNRNELEKPFFFRSNNLEELNLDKTLSKSLYQREIILGNFKKQVLTIDALKLVANKQIDTVVEFYINRTEAFLEDILKLKPNVLDVNEDYISKIEISLR</sequence>
<dbReference type="OrthoDB" id="1343965at2"/>
<dbReference type="AlphaFoldDB" id="A0A1I1PMV3"/>